<dbReference type="CDD" id="cd18095">
    <property type="entry name" value="SpoU-like_rRNA-MTase"/>
    <property type="match status" value="1"/>
</dbReference>
<evidence type="ECO:0000256" key="1">
    <source>
        <dbReference type="ARBA" id="ARBA00007228"/>
    </source>
</evidence>
<evidence type="ECO:0000256" key="2">
    <source>
        <dbReference type="ARBA" id="ARBA00022603"/>
    </source>
</evidence>
<dbReference type="RefSeq" id="WP_194556628.1">
    <property type="nucleotide sequence ID" value="NZ_JADKMY010000002.1"/>
</dbReference>
<dbReference type="Gene3D" id="3.30.1330.30">
    <property type="match status" value="1"/>
</dbReference>
<proteinExistence type="inferred from homology"/>
<evidence type="ECO:0000256" key="3">
    <source>
        <dbReference type="ARBA" id="ARBA00022679"/>
    </source>
</evidence>
<protein>
    <submittedName>
        <fullName evidence="5">RNA methyltransferase</fullName>
    </submittedName>
</protein>
<dbReference type="Proteomes" id="UP000635902">
    <property type="component" value="Unassembled WGS sequence"/>
</dbReference>
<dbReference type="Pfam" id="PF22435">
    <property type="entry name" value="MRM3-like_sub_bind"/>
    <property type="match status" value="1"/>
</dbReference>
<keyword evidence="2 5" id="KW-0489">Methyltransferase</keyword>
<organism evidence="5 6">
    <name type="scientific">Corynebacterium suicordis DSM 45110</name>
    <dbReference type="NCBI Taxonomy" id="1121369"/>
    <lineage>
        <taxon>Bacteria</taxon>
        <taxon>Bacillati</taxon>
        <taxon>Actinomycetota</taxon>
        <taxon>Actinomycetes</taxon>
        <taxon>Mycobacteriales</taxon>
        <taxon>Corynebacteriaceae</taxon>
        <taxon>Corynebacterium</taxon>
    </lineage>
</organism>
<name>A0ABR9ZL92_9CORY</name>
<gene>
    <name evidence="5" type="ORF">IRY30_06455</name>
</gene>
<evidence type="ECO:0000313" key="5">
    <source>
        <dbReference type="EMBL" id="MBF4553718.1"/>
    </source>
</evidence>
<keyword evidence="3" id="KW-0808">Transferase</keyword>
<sequence>MHLDFGEPFTERTPRVVNAAKLHRAAARKKADAFLVEGENSVEAAISTGAATDVFVTEAAAERYEPVVRTANYLNVYVHPIDERAAKHLSDTVTTSGIFAMCKPVLWSTGKAIAGRPQLVSVPVLTSDPGNAGTLIRVSDAMGADAVVFAGETVDPQSCKTVRASAGSLFHLPVARDPNIKDVLGQLRAKGLQILATSADGEVSLEEADELLTKPTAWLFGNEAHGLGEELLAEADVRVSIPLRGRAESLNLATAASICLYESAKAQARAQAESQAQSQVQEEATD</sequence>
<dbReference type="InterPro" id="IPR029026">
    <property type="entry name" value="tRNA_m1G_MTases_N"/>
</dbReference>
<dbReference type="EMBL" id="JADKMY010000002">
    <property type="protein sequence ID" value="MBF4553718.1"/>
    <property type="molecule type" value="Genomic_DNA"/>
</dbReference>
<keyword evidence="6" id="KW-1185">Reference proteome</keyword>
<dbReference type="SUPFAM" id="SSF55315">
    <property type="entry name" value="L30e-like"/>
    <property type="match status" value="1"/>
</dbReference>
<reference evidence="5 6" key="1">
    <citation type="submission" date="2020-10" db="EMBL/GenBank/DDBJ databases">
        <title>Novel species in genus Corynebacterium.</title>
        <authorList>
            <person name="Zhang G."/>
        </authorList>
    </citation>
    <scope>NUCLEOTIDE SEQUENCE [LARGE SCALE GENOMIC DNA]</scope>
    <source>
        <strain evidence="5 6">DSM 45110</strain>
    </source>
</reference>
<dbReference type="InterPro" id="IPR001537">
    <property type="entry name" value="SpoU_MeTrfase"/>
</dbReference>
<dbReference type="Gene3D" id="3.40.1280.10">
    <property type="match status" value="1"/>
</dbReference>
<dbReference type="InterPro" id="IPR013123">
    <property type="entry name" value="SpoU_subst-bd"/>
</dbReference>
<dbReference type="InterPro" id="IPR053888">
    <property type="entry name" value="MRM3-like_sub_bind"/>
</dbReference>
<dbReference type="InterPro" id="IPR029028">
    <property type="entry name" value="Alpha/beta_knot_MTases"/>
</dbReference>
<dbReference type="GO" id="GO:0008168">
    <property type="term" value="F:methyltransferase activity"/>
    <property type="evidence" value="ECO:0007669"/>
    <property type="project" value="UniProtKB-KW"/>
</dbReference>
<dbReference type="InterPro" id="IPR051259">
    <property type="entry name" value="rRNA_Methyltransferase"/>
</dbReference>
<accession>A0ABR9ZL92</accession>
<dbReference type="PANTHER" id="PTHR43191">
    <property type="entry name" value="RRNA METHYLTRANSFERASE 3"/>
    <property type="match status" value="1"/>
</dbReference>
<dbReference type="Pfam" id="PF00588">
    <property type="entry name" value="SpoU_methylase"/>
    <property type="match status" value="1"/>
</dbReference>
<comment type="similarity">
    <text evidence="1">Belongs to the class IV-like SAM-binding methyltransferase superfamily. RNA methyltransferase TrmH family.</text>
</comment>
<dbReference type="SMART" id="SM00967">
    <property type="entry name" value="SpoU_sub_bind"/>
    <property type="match status" value="1"/>
</dbReference>
<dbReference type="PANTHER" id="PTHR43191:SF2">
    <property type="entry name" value="RRNA METHYLTRANSFERASE 3, MITOCHONDRIAL"/>
    <property type="match status" value="1"/>
</dbReference>
<feature type="domain" description="RNA 2-O ribose methyltransferase substrate binding" evidence="4">
    <location>
        <begin position="35"/>
        <end position="108"/>
    </location>
</feature>
<comment type="caution">
    <text evidence="5">The sequence shown here is derived from an EMBL/GenBank/DDBJ whole genome shotgun (WGS) entry which is preliminary data.</text>
</comment>
<dbReference type="InterPro" id="IPR029064">
    <property type="entry name" value="Ribosomal_eL30-like_sf"/>
</dbReference>
<dbReference type="SUPFAM" id="SSF75217">
    <property type="entry name" value="alpha/beta knot"/>
    <property type="match status" value="1"/>
</dbReference>
<evidence type="ECO:0000259" key="4">
    <source>
        <dbReference type="SMART" id="SM00967"/>
    </source>
</evidence>
<dbReference type="GO" id="GO:0032259">
    <property type="term" value="P:methylation"/>
    <property type="evidence" value="ECO:0007669"/>
    <property type="project" value="UniProtKB-KW"/>
</dbReference>
<evidence type="ECO:0000313" key="6">
    <source>
        <dbReference type="Proteomes" id="UP000635902"/>
    </source>
</evidence>